<evidence type="ECO:0000259" key="1">
    <source>
        <dbReference type="Pfam" id="PF12867"/>
    </source>
</evidence>
<organism evidence="2 3">
    <name type="scientific">Fodinibius roseus</name>
    <dbReference type="NCBI Taxonomy" id="1194090"/>
    <lineage>
        <taxon>Bacteria</taxon>
        <taxon>Pseudomonadati</taxon>
        <taxon>Balneolota</taxon>
        <taxon>Balneolia</taxon>
        <taxon>Balneolales</taxon>
        <taxon>Balneolaceae</taxon>
        <taxon>Fodinibius</taxon>
    </lineage>
</organism>
<keyword evidence="3" id="KW-1185">Reference proteome</keyword>
<name>A0A1M5HL35_9BACT</name>
<dbReference type="RefSeq" id="WP_073066984.1">
    <property type="nucleotide sequence ID" value="NZ_FQUS01000020.1"/>
</dbReference>
<dbReference type="Pfam" id="PF12867">
    <property type="entry name" value="DinB_2"/>
    <property type="match status" value="1"/>
</dbReference>
<dbReference type="Proteomes" id="UP000184041">
    <property type="component" value="Unassembled WGS sequence"/>
</dbReference>
<evidence type="ECO:0000313" key="2">
    <source>
        <dbReference type="EMBL" id="SHG16552.1"/>
    </source>
</evidence>
<dbReference type="STRING" id="1194090.SAMN05443144_12072"/>
<protein>
    <submittedName>
        <fullName evidence="2">DinB superfamily protein</fullName>
    </submittedName>
</protein>
<dbReference type="InterPro" id="IPR024775">
    <property type="entry name" value="DinB-like"/>
</dbReference>
<proteinExistence type="predicted"/>
<dbReference type="SUPFAM" id="SSF109854">
    <property type="entry name" value="DinB/YfiT-like putative metalloenzymes"/>
    <property type="match status" value="1"/>
</dbReference>
<feature type="domain" description="DinB-like" evidence="1">
    <location>
        <begin position="30"/>
        <end position="165"/>
    </location>
</feature>
<sequence length="172" mass="20701">MKNEDLYKEAPEYCHYYFDLVETDNLLFELEKSKELTMDIYKLITPELENFSYEPGKWTIKEVLRHIIDSERVFSYRAFRFSRFDKTPLAGFDQKHYVENANQTDVELFDLQEDYVAVRRSTIRLFRNMTEEMFDFKASANELTYTPRTLGFTIVGHNLHHCNFIKEKYLNS</sequence>
<dbReference type="OrthoDB" id="9793216at2"/>
<accession>A0A1M5HL35</accession>
<gene>
    <name evidence="2" type="ORF">SAMN05443144_12072</name>
</gene>
<reference evidence="2 3" key="1">
    <citation type="submission" date="2016-11" db="EMBL/GenBank/DDBJ databases">
        <authorList>
            <person name="Jaros S."/>
            <person name="Januszkiewicz K."/>
            <person name="Wedrychowicz H."/>
        </authorList>
    </citation>
    <scope>NUCLEOTIDE SEQUENCE [LARGE SCALE GENOMIC DNA]</scope>
    <source>
        <strain evidence="2 3">DSM 21986</strain>
    </source>
</reference>
<dbReference type="AlphaFoldDB" id="A0A1M5HL35"/>
<dbReference type="EMBL" id="FQUS01000020">
    <property type="protein sequence ID" value="SHG16552.1"/>
    <property type="molecule type" value="Genomic_DNA"/>
</dbReference>
<dbReference type="Gene3D" id="1.20.120.450">
    <property type="entry name" value="dinb family like domain"/>
    <property type="match status" value="1"/>
</dbReference>
<dbReference type="InterPro" id="IPR034660">
    <property type="entry name" value="DinB/YfiT-like"/>
</dbReference>
<evidence type="ECO:0000313" key="3">
    <source>
        <dbReference type="Proteomes" id="UP000184041"/>
    </source>
</evidence>